<dbReference type="InterPro" id="IPR005218">
    <property type="entry name" value="Diacylglycerol/lipid_kinase"/>
</dbReference>
<dbReference type="InterPro" id="IPR001206">
    <property type="entry name" value="Diacylglycerol_kinase_cat_dom"/>
</dbReference>
<evidence type="ECO:0000256" key="4">
    <source>
        <dbReference type="ARBA" id="ARBA00022723"/>
    </source>
</evidence>
<dbReference type="EMBL" id="SIHI01000001">
    <property type="protein sequence ID" value="TWT57384.1"/>
    <property type="molecule type" value="Genomic_DNA"/>
</dbReference>
<evidence type="ECO:0000256" key="1">
    <source>
        <dbReference type="ARBA" id="ARBA00001946"/>
    </source>
</evidence>
<keyword evidence="11" id="KW-1208">Phospholipid metabolism</keyword>
<dbReference type="NCBIfam" id="NF009602">
    <property type="entry name" value="PRK13054.1"/>
    <property type="match status" value="1"/>
</dbReference>
<dbReference type="Pfam" id="PF00781">
    <property type="entry name" value="DAGK_cat"/>
    <property type="match status" value="1"/>
</dbReference>
<comment type="cofactor">
    <cofactor evidence="1">
        <name>Mg(2+)</name>
        <dbReference type="ChEBI" id="CHEBI:18420"/>
    </cofactor>
</comment>
<dbReference type="RefSeq" id="WP_146507221.1">
    <property type="nucleotide sequence ID" value="NZ_SIHI01000001.1"/>
</dbReference>
<dbReference type="GO" id="GO:0005886">
    <property type="term" value="C:plasma membrane"/>
    <property type="evidence" value="ECO:0007669"/>
    <property type="project" value="TreeGrafter"/>
</dbReference>
<evidence type="ECO:0000256" key="2">
    <source>
        <dbReference type="ARBA" id="ARBA00022516"/>
    </source>
</evidence>
<evidence type="ECO:0000256" key="5">
    <source>
        <dbReference type="ARBA" id="ARBA00022741"/>
    </source>
</evidence>
<dbReference type="InterPro" id="IPR045540">
    <property type="entry name" value="YegS/DAGK_C"/>
</dbReference>
<evidence type="ECO:0000313" key="14">
    <source>
        <dbReference type="Proteomes" id="UP000317243"/>
    </source>
</evidence>
<keyword evidence="4" id="KW-0479">Metal-binding</keyword>
<accession>A0A5C5X2P1</accession>
<evidence type="ECO:0000259" key="12">
    <source>
        <dbReference type="PROSITE" id="PS50146"/>
    </source>
</evidence>
<evidence type="ECO:0000256" key="9">
    <source>
        <dbReference type="ARBA" id="ARBA00023098"/>
    </source>
</evidence>
<organism evidence="13 14">
    <name type="scientific">Thalassoglobus neptunius</name>
    <dbReference type="NCBI Taxonomy" id="1938619"/>
    <lineage>
        <taxon>Bacteria</taxon>
        <taxon>Pseudomonadati</taxon>
        <taxon>Planctomycetota</taxon>
        <taxon>Planctomycetia</taxon>
        <taxon>Planctomycetales</taxon>
        <taxon>Planctomycetaceae</taxon>
        <taxon>Thalassoglobus</taxon>
    </lineage>
</organism>
<evidence type="ECO:0000256" key="10">
    <source>
        <dbReference type="ARBA" id="ARBA00023209"/>
    </source>
</evidence>
<evidence type="ECO:0000256" key="11">
    <source>
        <dbReference type="ARBA" id="ARBA00023264"/>
    </source>
</evidence>
<dbReference type="Gene3D" id="2.60.200.40">
    <property type="match status" value="1"/>
</dbReference>
<dbReference type="GO" id="GO:0046872">
    <property type="term" value="F:metal ion binding"/>
    <property type="evidence" value="ECO:0007669"/>
    <property type="project" value="UniProtKB-KW"/>
</dbReference>
<keyword evidence="14" id="KW-1185">Reference proteome</keyword>
<evidence type="ECO:0000256" key="7">
    <source>
        <dbReference type="ARBA" id="ARBA00022840"/>
    </source>
</evidence>
<keyword evidence="10" id="KW-0594">Phospholipid biosynthesis</keyword>
<dbReference type="OrthoDB" id="142078at2"/>
<dbReference type="GO" id="GO:0016301">
    <property type="term" value="F:kinase activity"/>
    <property type="evidence" value="ECO:0007669"/>
    <property type="project" value="UniProtKB-KW"/>
</dbReference>
<keyword evidence="8" id="KW-0460">Magnesium</keyword>
<feature type="domain" description="DAGKc" evidence="12">
    <location>
        <begin position="2"/>
        <end position="134"/>
    </location>
</feature>
<evidence type="ECO:0000256" key="3">
    <source>
        <dbReference type="ARBA" id="ARBA00022679"/>
    </source>
</evidence>
<dbReference type="InterPro" id="IPR016064">
    <property type="entry name" value="NAD/diacylglycerol_kinase_sf"/>
</dbReference>
<keyword evidence="6 13" id="KW-0418">Kinase</keyword>
<dbReference type="AlphaFoldDB" id="A0A5C5X2P1"/>
<keyword evidence="2" id="KW-0444">Lipid biosynthesis</keyword>
<dbReference type="InterPro" id="IPR050187">
    <property type="entry name" value="Lipid_Phosphate_FormReg"/>
</dbReference>
<keyword evidence="9" id="KW-0443">Lipid metabolism</keyword>
<protein>
    <submittedName>
        <fullName evidence="13">Putative lipid kinase YegS</fullName>
        <ecNumber evidence="13">2.7.1.-</ecNumber>
    </submittedName>
</protein>
<keyword evidence="7" id="KW-0067">ATP-binding</keyword>
<dbReference type="PROSITE" id="PS50146">
    <property type="entry name" value="DAGK"/>
    <property type="match status" value="1"/>
</dbReference>
<dbReference type="SUPFAM" id="SSF111331">
    <property type="entry name" value="NAD kinase/diacylglycerol kinase-like"/>
    <property type="match status" value="1"/>
</dbReference>
<dbReference type="Pfam" id="PF19279">
    <property type="entry name" value="YegS_C"/>
    <property type="match status" value="1"/>
</dbReference>
<dbReference type="EC" id="2.7.1.-" evidence="13"/>
<keyword evidence="5" id="KW-0547">Nucleotide-binding</keyword>
<dbReference type="SMART" id="SM00046">
    <property type="entry name" value="DAGKc"/>
    <property type="match status" value="1"/>
</dbReference>
<dbReference type="Proteomes" id="UP000317243">
    <property type="component" value="Unassembled WGS sequence"/>
</dbReference>
<reference evidence="13 14" key="1">
    <citation type="submission" date="2019-02" db="EMBL/GenBank/DDBJ databases">
        <title>Deep-cultivation of Planctomycetes and their phenomic and genomic characterization uncovers novel biology.</title>
        <authorList>
            <person name="Wiegand S."/>
            <person name="Jogler M."/>
            <person name="Boedeker C."/>
            <person name="Pinto D."/>
            <person name="Vollmers J."/>
            <person name="Rivas-Marin E."/>
            <person name="Kohn T."/>
            <person name="Peeters S.H."/>
            <person name="Heuer A."/>
            <person name="Rast P."/>
            <person name="Oberbeckmann S."/>
            <person name="Bunk B."/>
            <person name="Jeske O."/>
            <person name="Meyerdierks A."/>
            <person name="Storesund J.E."/>
            <person name="Kallscheuer N."/>
            <person name="Luecker S."/>
            <person name="Lage O.M."/>
            <person name="Pohl T."/>
            <person name="Merkel B.J."/>
            <person name="Hornburger P."/>
            <person name="Mueller R.-W."/>
            <person name="Bruemmer F."/>
            <person name="Labrenz M."/>
            <person name="Spormann A.M."/>
            <person name="Op Den Camp H."/>
            <person name="Overmann J."/>
            <person name="Amann R."/>
            <person name="Jetten M.S.M."/>
            <person name="Mascher T."/>
            <person name="Medema M.H."/>
            <person name="Devos D.P."/>
            <person name="Kaster A.-K."/>
            <person name="Ovreas L."/>
            <person name="Rohde M."/>
            <person name="Galperin M.Y."/>
            <person name="Jogler C."/>
        </authorList>
    </citation>
    <scope>NUCLEOTIDE SEQUENCE [LARGE SCALE GENOMIC DNA]</scope>
    <source>
        <strain evidence="13 14">KOR42</strain>
    </source>
</reference>
<dbReference type="InterPro" id="IPR017438">
    <property type="entry name" value="ATP-NAD_kinase_N"/>
</dbReference>
<dbReference type="Gene3D" id="3.40.50.10330">
    <property type="entry name" value="Probable inorganic polyphosphate/atp-NAD kinase, domain 1"/>
    <property type="match status" value="1"/>
</dbReference>
<evidence type="ECO:0000256" key="8">
    <source>
        <dbReference type="ARBA" id="ARBA00022842"/>
    </source>
</evidence>
<dbReference type="NCBIfam" id="TIGR00147">
    <property type="entry name" value="YegS/Rv2252/BmrU family lipid kinase"/>
    <property type="match status" value="1"/>
</dbReference>
<evidence type="ECO:0000313" key="13">
    <source>
        <dbReference type="EMBL" id="TWT57384.1"/>
    </source>
</evidence>
<dbReference type="PANTHER" id="PTHR12358">
    <property type="entry name" value="SPHINGOSINE KINASE"/>
    <property type="match status" value="1"/>
</dbReference>
<proteinExistence type="predicted"/>
<gene>
    <name evidence="13" type="primary">yegS</name>
    <name evidence="13" type="ORF">KOR42_07440</name>
</gene>
<dbReference type="GO" id="GO:0005524">
    <property type="term" value="F:ATP binding"/>
    <property type="evidence" value="ECO:0007669"/>
    <property type="project" value="UniProtKB-KW"/>
</dbReference>
<evidence type="ECO:0000256" key="6">
    <source>
        <dbReference type="ARBA" id="ARBA00022777"/>
    </source>
</evidence>
<dbReference type="PANTHER" id="PTHR12358:SF106">
    <property type="entry name" value="LIPID KINASE YEGS"/>
    <property type="match status" value="1"/>
</dbReference>
<name>A0A5C5X2P1_9PLAN</name>
<comment type="caution">
    <text evidence="13">The sequence shown here is derived from an EMBL/GenBank/DDBJ whole genome shotgun (WGS) entry which is preliminary data.</text>
</comment>
<sequence>MSVAKSLSLIINGKAADNPDLRTAVEQCRSEGAEISVHVTWEAGDGARFAKDLGQQKVSRLVAVGGDGTVSEVVQGLMELDDASSTSVGVIPFGTANDFANGCGIPIGDPMAALQLALSASPVAIDIACCNDRCFLNVASGGFGAEVTTNTPDGLKKALGGAAYSIVGLISALGASPDHARIVDPDGTIQQDNLLVVAVGNGRLAGGGFQIAPNALLNDGLLDVLGIEDVDVTRLGQIFSEMKEMNAETNEFVHSFQLPAVRIESNSQMQMNLDGEPFRAEAFEFRIIPKALKFLLPENAPIQR</sequence>
<dbReference type="GO" id="GO:0008654">
    <property type="term" value="P:phospholipid biosynthetic process"/>
    <property type="evidence" value="ECO:0007669"/>
    <property type="project" value="UniProtKB-KW"/>
</dbReference>
<keyword evidence="3 13" id="KW-0808">Transferase</keyword>